<dbReference type="OrthoDB" id="665764at2"/>
<keyword evidence="2" id="KW-1185">Reference proteome</keyword>
<evidence type="ECO:0000313" key="2">
    <source>
        <dbReference type="Proteomes" id="UP000235653"/>
    </source>
</evidence>
<dbReference type="AlphaFoldDB" id="A0A2P5P7U0"/>
<name>A0A2P5P7U0_9CHLR</name>
<comment type="caution">
    <text evidence="1">The sequence shown here is derived from an EMBL/GenBank/DDBJ whole genome shotgun (WGS) entry which is preliminary data.</text>
</comment>
<reference evidence="1 2" key="1">
    <citation type="journal article" date="2017" name="ISME J.">
        <title>Grape pomace compost harbors organohalide-respiring Dehalogenimonas species with novel reductive dehalogenase genes.</title>
        <authorList>
            <person name="Yang Y."/>
            <person name="Higgins S.A."/>
            <person name="Yan J."/>
            <person name="Simsir B."/>
            <person name="Chourey K."/>
            <person name="Iyer R."/>
            <person name="Hettich R.L."/>
            <person name="Baldwin B."/>
            <person name="Ogles D.M."/>
            <person name="Loffler F.E."/>
        </authorList>
    </citation>
    <scope>NUCLEOTIDE SEQUENCE [LARGE SCALE GENOMIC DNA]</scope>
    <source>
        <strain evidence="1 2">GP</strain>
    </source>
</reference>
<organism evidence="1 2">
    <name type="scientific">Dehalogenimonas etheniformans</name>
    <dbReference type="NCBI Taxonomy" id="1536648"/>
    <lineage>
        <taxon>Bacteria</taxon>
        <taxon>Bacillati</taxon>
        <taxon>Chloroflexota</taxon>
        <taxon>Dehalococcoidia</taxon>
        <taxon>Dehalococcoidales</taxon>
        <taxon>Dehalococcoidaceae</taxon>
        <taxon>Dehalogenimonas</taxon>
    </lineage>
</organism>
<dbReference type="Pfam" id="PF03692">
    <property type="entry name" value="CxxCxxCC"/>
    <property type="match status" value="1"/>
</dbReference>
<sequence length="252" mass="28462">MEKGLSARCLGGMTGNLSKTLRKDISVVSLVLEKGTCQQVMADLIDFDKHGLGNLRGRQPHQWMQAEMDSFLTACEAEEAAPRINLPFSLDTIQKLLSLAKCRGCGKCCIPNPKHPEWPGAGLFEDELKEVAKGSLIPFNKLKQQCIYRDTVDGRKSYWLPFPCQFRSAKGCKVYQVRPMACRMYPFVSGDNDPSHLILKVSCDYGKDIYRAITRNIKESLVDSHYLASGRKTFDPTEKDWEYLVGYLPKNK</sequence>
<evidence type="ECO:0000313" key="1">
    <source>
        <dbReference type="EMBL" id="PPD58378.1"/>
    </source>
</evidence>
<dbReference type="InterPro" id="IPR005358">
    <property type="entry name" value="Puta_zinc/iron-chelating_dom"/>
</dbReference>
<protein>
    <submittedName>
        <fullName evidence="1">YkgJ family cysteine cluster protein</fullName>
    </submittedName>
</protein>
<proteinExistence type="predicted"/>
<dbReference type="EMBL" id="JQAN02000008">
    <property type="protein sequence ID" value="PPD58378.1"/>
    <property type="molecule type" value="Genomic_DNA"/>
</dbReference>
<dbReference type="Proteomes" id="UP000235653">
    <property type="component" value="Unassembled WGS sequence"/>
</dbReference>
<gene>
    <name evidence="1" type="ORF">JP09_004535</name>
</gene>
<accession>A0A2P5P7U0</accession>